<feature type="transmembrane region" description="Helical" evidence="1">
    <location>
        <begin position="33"/>
        <end position="52"/>
    </location>
</feature>
<evidence type="ECO:0000313" key="3">
    <source>
        <dbReference type="EMBL" id="RDC55617.1"/>
    </source>
</evidence>
<proteinExistence type="predicted"/>
<dbReference type="OrthoDB" id="649093at2"/>
<evidence type="ECO:0000256" key="1">
    <source>
        <dbReference type="SAM" id="Phobius"/>
    </source>
</evidence>
<dbReference type="InterPro" id="IPR008756">
    <property type="entry name" value="Peptidase_M56"/>
</dbReference>
<keyword evidence="1" id="KW-0472">Membrane</keyword>
<dbReference type="RefSeq" id="WP_115403655.1">
    <property type="nucleotide sequence ID" value="NZ_QPKV01000006.1"/>
</dbReference>
<feature type="domain" description="Peptidase M56" evidence="2">
    <location>
        <begin position="73"/>
        <end position="254"/>
    </location>
</feature>
<protein>
    <recommendedName>
        <fullName evidence="2">Peptidase M56 domain-containing protein</fullName>
    </recommendedName>
</protein>
<dbReference type="PANTHER" id="PTHR34978">
    <property type="entry name" value="POSSIBLE SENSOR-TRANSDUCER PROTEIN BLAR"/>
    <property type="match status" value="1"/>
</dbReference>
<dbReference type="Pfam" id="PF05569">
    <property type="entry name" value="Peptidase_M56"/>
    <property type="match status" value="1"/>
</dbReference>
<reference evidence="3 4" key="1">
    <citation type="submission" date="2018-07" db="EMBL/GenBank/DDBJ databases">
        <title>Pedobacter sp. nov., isolated from soil.</title>
        <authorList>
            <person name="Zhou L.Y."/>
            <person name="Du Z.J."/>
        </authorList>
    </citation>
    <scope>NUCLEOTIDE SEQUENCE [LARGE SCALE GENOMIC DNA]</scope>
    <source>
        <strain evidence="3 4">JDX94</strain>
    </source>
</reference>
<organism evidence="3 4">
    <name type="scientific">Pedobacter chinensis</name>
    <dbReference type="NCBI Taxonomy" id="2282421"/>
    <lineage>
        <taxon>Bacteria</taxon>
        <taxon>Pseudomonadati</taxon>
        <taxon>Bacteroidota</taxon>
        <taxon>Sphingobacteriia</taxon>
        <taxon>Sphingobacteriales</taxon>
        <taxon>Sphingobacteriaceae</taxon>
        <taxon>Pedobacter</taxon>
    </lineage>
</organism>
<dbReference type="InterPro" id="IPR052173">
    <property type="entry name" value="Beta-lactam_resp_regulator"/>
</dbReference>
<sequence length="500" mass="57381">MPHFFLILLKINLVLILFSVTYYLILRRLTFYSLNRAFLVFGIVFSSAYPFIDLTDFFSGQKAVPAFIPRFNQNVKQFVQQDSVSMFWQILTVLFYAGVFLMAMRLMVQFISLRRMHKKSEPGKLKDFNVRILNEEVSPFSFWQTIYINPGMHKPQDLGNILEHEKVHVEEWHTLDIILAEICVVFYWFNPGVWLMKKAVRENIEFITDARILKKGIDKKAYQYSLLDVGTLQASVAIVNNFNLSDLKKRIKMMNTKRSSKVNLTRYLLALPVLLCVTLAFTIDKKEVRKSLIPLKNMVIKVLPENKPEVVVSKPFLAKIKAKQKVKDADVKLPDSARNVMFVFNTDLESADTSHQSIANMLNNQHGKVKMISIKMKDDANGKMIMQNFTFKDTLKLESELTNVMISGNQSTDFLKSLPPAKDKIQKVIVIKSTFKTVDTDNDNLKKLVGNGKITTTGTDFFLNGNKISKEEFDKLNLNQISTINVDKSGPMAFRITTKP</sequence>
<keyword evidence="1" id="KW-1133">Transmembrane helix</keyword>
<dbReference type="PANTHER" id="PTHR34978:SF3">
    <property type="entry name" value="SLR0241 PROTEIN"/>
    <property type="match status" value="1"/>
</dbReference>
<evidence type="ECO:0000313" key="4">
    <source>
        <dbReference type="Proteomes" id="UP000253961"/>
    </source>
</evidence>
<gene>
    <name evidence="3" type="ORF">DU508_15170</name>
</gene>
<evidence type="ECO:0000259" key="2">
    <source>
        <dbReference type="Pfam" id="PF05569"/>
    </source>
</evidence>
<dbReference type="CDD" id="cd07341">
    <property type="entry name" value="M56_BlaR1_MecR1_like"/>
    <property type="match status" value="1"/>
</dbReference>
<feature type="transmembrane region" description="Helical" evidence="1">
    <location>
        <begin position="86"/>
        <end position="108"/>
    </location>
</feature>
<dbReference type="AlphaFoldDB" id="A0A369PXB1"/>
<keyword evidence="1" id="KW-0812">Transmembrane</keyword>
<feature type="transmembrane region" description="Helical" evidence="1">
    <location>
        <begin position="6"/>
        <end position="26"/>
    </location>
</feature>
<name>A0A369PXB1_9SPHI</name>
<feature type="transmembrane region" description="Helical" evidence="1">
    <location>
        <begin position="264"/>
        <end position="283"/>
    </location>
</feature>
<dbReference type="Proteomes" id="UP000253961">
    <property type="component" value="Unassembled WGS sequence"/>
</dbReference>
<comment type="caution">
    <text evidence="3">The sequence shown here is derived from an EMBL/GenBank/DDBJ whole genome shotgun (WGS) entry which is preliminary data.</text>
</comment>
<accession>A0A369PXB1</accession>
<keyword evidence="4" id="KW-1185">Reference proteome</keyword>
<dbReference type="EMBL" id="QPKV01000006">
    <property type="protein sequence ID" value="RDC55617.1"/>
    <property type="molecule type" value="Genomic_DNA"/>
</dbReference>